<name>A0AAW2TNY4_9LAMI</name>
<dbReference type="PANTHER" id="PTHR33116:SF86">
    <property type="entry name" value="REVERSE TRANSCRIPTASE DOMAIN-CONTAINING PROTEIN"/>
    <property type="match status" value="1"/>
</dbReference>
<gene>
    <name evidence="2" type="ORF">Slati_3933200</name>
</gene>
<protein>
    <submittedName>
        <fullName evidence="2">Mitochondrial protein</fullName>
    </submittedName>
</protein>
<organism evidence="2">
    <name type="scientific">Sesamum latifolium</name>
    <dbReference type="NCBI Taxonomy" id="2727402"/>
    <lineage>
        <taxon>Eukaryota</taxon>
        <taxon>Viridiplantae</taxon>
        <taxon>Streptophyta</taxon>
        <taxon>Embryophyta</taxon>
        <taxon>Tracheophyta</taxon>
        <taxon>Spermatophyta</taxon>
        <taxon>Magnoliopsida</taxon>
        <taxon>eudicotyledons</taxon>
        <taxon>Gunneridae</taxon>
        <taxon>Pentapetalae</taxon>
        <taxon>asterids</taxon>
        <taxon>lamiids</taxon>
        <taxon>Lamiales</taxon>
        <taxon>Pedaliaceae</taxon>
        <taxon>Sesamum</taxon>
    </lineage>
</organism>
<evidence type="ECO:0000259" key="1">
    <source>
        <dbReference type="Pfam" id="PF00078"/>
    </source>
</evidence>
<dbReference type="AlphaFoldDB" id="A0AAW2TNY4"/>
<dbReference type="InterPro" id="IPR000477">
    <property type="entry name" value="RT_dom"/>
</dbReference>
<comment type="caution">
    <text evidence="2">The sequence shown here is derived from an EMBL/GenBank/DDBJ whole genome shotgun (WGS) entry which is preliminary data.</text>
</comment>
<dbReference type="PANTHER" id="PTHR33116">
    <property type="entry name" value="REVERSE TRANSCRIPTASE ZINC-BINDING DOMAIN-CONTAINING PROTEIN-RELATED-RELATED"/>
    <property type="match status" value="1"/>
</dbReference>
<dbReference type="EMBL" id="JACGWN010000014">
    <property type="protein sequence ID" value="KAL0406193.1"/>
    <property type="molecule type" value="Genomic_DNA"/>
</dbReference>
<dbReference type="Pfam" id="PF00078">
    <property type="entry name" value="RVT_1"/>
    <property type="match status" value="1"/>
</dbReference>
<feature type="domain" description="Reverse transcriptase" evidence="1">
    <location>
        <begin position="12"/>
        <end position="110"/>
    </location>
</feature>
<proteinExistence type="predicted"/>
<reference evidence="2" key="2">
    <citation type="journal article" date="2024" name="Plant">
        <title>Genomic evolution and insights into agronomic trait innovations of Sesamum species.</title>
        <authorList>
            <person name="Miao H."/>
            <person name="Wang L."/>
            <person name="Qu L."/>
            <person name="Liu H."/>
            <person name="Sun Y."/>
            <person name="Le M."/>
            <person name="Wang Q."/>
            <person name="Wei S."/>
            <person name="Zheng Y."/>
            <person name="Lin W."/>
            <person name="Duan Y."/>
            <person name="Cao H."/>
            <person name="Xiong S."/>
            <person name="Wang X."/>
            <person name="Wei L."/>
            <person name="Li C."/>
            <person name="Ma Q."/>
            <person name="Ju M."/>
            <person name="Zhao R."/>
            <person name="Li G."/>
            <person name="Mu C."/>
            <person name="Tian Q."/>
            <person name="Mei H."/>
            <person name="Zhang T."/>
            <person name="Gao T."/>
            <person name="Zhang H."/>
        </authorList>
    </citation>
    <scope>NUCLEOTIDE SEQUENCE</scope>
    <source>
        <strain evidence="2">KEN1</strain>
    </source>
</reference>
<evidence type="ECO:0000313" key="2">
    <source>
        <dbReference type="EMBL" id="KAL0406193.1"/>
    </source>
</evidence>
<sequence length="202" mass="22642">MVFPPKGGTQFGSIIPQRGLRQGDPLSPYVFLLCTESLISLFHYANERGDVSGMAICRGAPKIFHRLFADDTMIFCPANPSIGGHVCRTLETYRKASGQEINMTRSAAAFSCNAPVDTRIQLVELLGIHLENKHEVYLRLPVVVFRSKRALFAALKERIWKRIHGWHEKTLSQAEKSMPSPINRTSNFLLCNLLLSPTEDTS</sequence>
<reference evidence="2" key="1">
    <citation type="submission" date="2020-06" db="EMBL/GenBank/DDBJ databases">
        <authorList>
            <person name="Li T."/>
            <person name="Hu X."/>
            <person name="Zhang T."/>
            <person name="Song X."/>
            <person name="Zhang H."/>
            <person name="Dai N."/>
            <person name="Sheng W."/>
            <person name="Hou X."/>
            <person name="Wei L."/>
        </authorList>
    </citation>
    <scope>NUCLEOTIDE SEQUENCE</scope>
    <source>
        <strain evidence="2">KEN1</strain>
        <tissue evidence="2">Leaf</tissue>
    </source>
</reference>
<accession>A0AAW2TNY4</accession>